<feature type="compositionally biased region" description="Polar residues" evidence="2">
    <location>
        <begin position="74"/>
        <end position="89"/>
    </location>
</feature>
<protein>
    <recommendedName>
        <fullName evidence="5">GDP/GTP exchange factor Sec2 N-terminal domain-containing protein</fullName>
    </recommendedName>
</protein>
<dbReference type="EMBL" id="JAVRRD010000045">
    <property type="protein sequence ID" value="KAK5044682.1"/>
    <property type="molecule type" value="Genomic_DNA"/>
</dbReference>
<dbReference type="Proteomes" id="UP001358417">
    <property type="component" value="Unassembled WGS sequence"/>
</dbReference>
<feature type="compositionally biased region" description="Low complexity" evidence="2">
    <location>
        <begin position="9"/>
        <end position="22"/>
    </location>
</feature>
<feature type="coiled-coil region" evidence="1">
    <location>
        <begin position="116"/>
        <end position="154"/>
    </location>
</feature>
<evidence type="ECO:0000256" key="1">
    <source>
        <dbReference type="SAM" id="Coils"/>
    </source>
</evidence>
<accession>A0AAV9MVG1</accession>
<reference evidence="3 4" key="1">
    <citation type="submission" date="2023-08" db="EMBL/GenBank/DDBJ databases">
        <title>Black Yeasts Isolated from many extreme environments.</title>
        <authorList>
            <person name="Coleine C."/>
            <person name="Stajich J.E."/>
            <person name="Selbmann L."/>
        </authorList>
    </citation>
    <scope>NUCLEOTIDE SEQUENCE [LARGE SCALE GENOMIC DNA]</scope>
    <source>
        <strain evidence="3 4">CCFEE 5792</strain>
    </source>
</reference>
<dbReference type="GeneID" id="89978731"/>
<feature type="region of interest" description="Disordered" evidence="2">
    <location>
        <begin position="1"/>
        <end position="107"/>
    </location>
</feature>
<keyword evidence="4" id="KW-1185">Reference proteome</keyword>
<proteinExistence type="predicted"/>
<evidence type="ECO:0000313" key="3">
    <source>
        <dbReference type="EMBL" id="KAK5044682.1"/>
    </source>
</evidence>
<gene>
    <name evidence="3" type="ORF">LTR84_010574</name>
</gene>
<dbReference type="AlphaFoldDB" id="A0AAV9MVG1"/>
<comment type="caution">
    <text evidence="3">The sequence shown here is derived from an EMBL/GenBank/DDBJ whole genome shotgun (WGS) entry which is preliminary data.</text>
</comment>
<evidence type="ECO:0000256" key="2">
    <source>
        <dbReference type="SAM" id="MobiDB-lite"/>
    </source>
</evidence>
<organism evidence="3 4">
    <name type="scientific">Exophiala bonariae</name>
    <dbReference type="NCBI Taxonomy" id="1690606"/>
    <lineage>
        <taxon>Eukaryota</taxon>
        <taxon>Fungi</taxon>
        <taxon>Dikarya</taxon>
        <taxon>Ascomycota</taxon>
        <taxon>Pezizomycotina</taxon>
        <taxon>Eurotiomycetes</taxon>
        <taxon>Chaetothyriomycetidae</taxon>
        <taxon>Chaetothyriales</taxon>
        <taxon>Herpotrichiellaceae</taxon>
        <taxon>Exophiala</taxon>
    </lineage>
</organism>
<name>A0AAV9MVG1_9EURO</name>
<dbReference type="RefSeq" id="XP_064700336.1">
    <property type="nucleotide sequence ID" value="XM_064854110.1"/>
</dbReference>
<feature type="compositionally biased region" description="Basic residues" evidence="2">
    <location>
        <begin position="23"/>
        <end position="36"/>
    </location>
</feature>
<evidence type="ECO:0008006" key="5">
    <source>
        <dbReference type="Google" id="ProtNLM"/>
    </source>
</evidence>
<feature type="compositionally biased region" description="Low complexity" evidence="2">
    <location>
        <begin position="49"/>
        <end position="63"/>
    </location>
</feature>
<evidence type="ECO:0000313" key="4">
    <source>
        <dbReference type="Proteomes" id="UP001358417"/>
    </source>
</evidence>
<feature type="region of interest" description="Disordered" evidence="2">
    <location>
        <begin position="157"/>
        <end position="176"/>
    </location>
</feature>
<sequence>MGLFSHKNAAAAPVEPVPATTTHGRHSGHHGLRRRSSSLSSSDLETNRKSSGGFFNRGSSRRSTSSERLRHHNTTPSNRHSTGKLSRTSGSGGGLFSRGTPEDPTIAHARERVMSAENAEREADRALVQARAAVREAREHIKLLEREAAEEARLAKIKQGHARDISKRAKPLGRHL</sequence>
<keyword evidence="1" id="KW-0175">Coiled coil</keyword>